<dbReference type="InterPro" id="IPR042201">
    <property type="entry name" value="FH2_Formin_sf"/>
</dbReference>
<evidence type="ECO:0000313" key="4">
    <source>
        <dbReference type="Proteomes" id="UP000696485"/>
    </source>
</evidence>
<feature type="compositionally biased region" description="Polar residues" evidence="1">
    <location>
        <begin position="707"/>
        <end position="732"/>
    </location>
</feature>
<feature type="region of interest" description="Disordered" evidence="1">
    <location>
        <begin position="696"/>
        <end position="732"/>
    </location>
</feature>
<feature type="region of interest" description="Disordered" evidence="1">
    <location>
        <begin position="625"/>
        <end position="652"/>
    </location>
</feature>
<feature type="compositionally biased region" description="Low complexity" evidence="1">
    <location>
        <begin position="409"/>
        <end position="420"/>
    </location>
</feature>
<feature type="region of interest" description="Disordered" evidence="1">
    <location>
        <begin position="551"/>
        <end position="575"/>
    </location>
</feature>
<feature type="domain" description="FH2" evidence="2">
    <location>
        <begin position="92"/>
        <end position="716"/>
    </location>
</feature>
<dbReference type="EMBL" id="JAAAUY010000041">
    <property type="protein sequence ID" value="KAF9336952.1"/>
    <property type="molecule type" value="Genomic_DNA"/>
</dbReference>
<proteinExistence type="predicted"/>
<evidence type="ECO:0000313" key="3">
    <source>
        <dbReference type="EMBL" id="KAF9336952.1"/>
    </source>
</evidence>
<sequence>MEHVELFCIDPVEEQKRLKAKEVLLQSKSKPKEVSLLDVRRGTNVSIGLSRLMKRYESFETLRSMILTLDIAPMTNSGKSGNLPRGIESEPQGGLSNLSPSLATIGIGSAGSPLSDRVFASPSPMTSLRGSRSLPMYVPGHRSVFSMGQGSTGFTPALSATGSSATSGMSLTSRSETPVVYQSHLNLDDLLTLEPLLPTDKEIKVIEVYKCQNKAEFQANAAEAFQKLGFPERFMFTMSKPIFAPTPLTRSTEAPPESAPTSTSTGLALLKRGFAGLTKTSTGKETGSGTPAEDPLLIDDFLFASICMLRFDSDLSSTETQIQELIQGCDALRTNEHLKVLFLSVLKVGNMLNTVYGRKKPSWQQPSGYHHRQPNGPPTSTAAIAFRAGPPPGSKGAIPFPPPPPPAKGPIKPEAPASGGPAPPPPPPPPPPSSGASQKTAAPHPSEPHALHVNTQGAAGFRLHSLLKLRDVRSMDNKSNLMHYLATMVANTNPEILSLPEQFGFLAKLEQYRTREILDQVLEHQKSIKKMAAFKDKIEKKMASLMEDMKRVEKEHEGEDVEEGGASSSSENEDLRNGQQVLEKLGVFLQEAQKRFEDLVDLIELLDQSWKATAVYFGEKSAVETPVEGHGPSQSSSLESPPYPPMTAASSSSGQLVNRMISGPCKPPEEIFSVIHEFLKHFREAHMQNEDNLIREKRQAAVAMRSASGTPSSRPATAMSSRSLGPTSAPST</sequence>
<dbReference type="Gene3D" id="1.20.58.2220">
    <property type="entry name" value="Formin, FH2 domain"/>
    <property type="match status" value="2"/>
</dbReference>
<feature type="region of interest" description="Disordered" evidence="1">
    <location>
        <begin position="359"/>
        <end position="451"/>
    </location>
</feature>
<evidence type="ECO:0000256" key="1">
    <source>
        <dbReference type="SAM" id="MobiDB-lite"/>
    </source>
</evidence>
<feature type="compositionally biased region" description="Pro residues" evidence="1">
    <location>
        <begin position="421"/>
        <end position="433"/>
    </location>
</feature>
<comment type="caution">
    <text evidence="3">The sequence shown here is derived from an EMBL/GenBank/DDBJ whole genome shotgun (WGS) entry which is preliminary data.</text>
</comment>
<keyword evidence="4" id="KW-1185">Reference proteome</keyword>
<dbReference type="Pfam" id="PF02181">
    <property type="entry name" value="FH2"/>
    <property type="match status" value="1"/>
</dbReference>
<dbReference type="AlphaFoldDB" id="A0A9P5SUB5"/>
<protein>
    <recommendedName>
        <fullName evidence="2">FH2 domain-containing protein</fullName>
    </recommendedName>
</protein>
<dbReference type="InterPro" id="IPR051144">
    <property type="entry name" value="Formin_homology_domain"/>
</dbReference>
<organism evidence="3 4">
    <name type="scientific">Podila minutissima</name>
    <dbReference type="NCBI Taxonomy" id="64525"/>
    <lineage>
        <taxon>Eukaryota</taxon>
        <taxon>Fungi</taxon>
        <taxon>Fungi incertae sedis</taxon>
        <taxon>Mucoromycota</taxon>
        <taxon>Mortierellomycotina</taxon>
        <taxon>Mortierellomycetes</taxon>
        <taxon>Mortierellales</taxon>
        <taxon>Mortierellaceae</taxon>
        <taxon>Podila</taxon>
    </lineage>
</organism>
<name>A0A9P5SUB5_9FUNG</name>
<dbReference type="PANTHER" id="PTHR45733">
    <property type="entry name" value="FORMIN-J"/>
    <property type="match status" value="1"/>
</dbReference>
<dbReference type="SMART" id="SM00498">
    <property type="entry name" value="FH2"/>
    <property type="match status" value="1"/>
</dbReference>
<dbReference type="InterPro" id="IPR015425">
    <property type="entry name" value="FH2_Formin"/>
</dbReference>
<reference evidence="3" key="1">
    <citation type="journal article" date="2020" name="Fungal Divers.">
        <title>Resolving the Mortierellaceae phylogeny through synthesis of multi-gene phylogenetics and phylogenomics.</title>
        <authorList>
            <person name="Vandepol N."/>
            <person name="Liber J."/>
            <person name="Desiro A."/>
            <person name="Na H."/>
            <person name="Kennedy M."/>
            <person name="Barry K."/>
            <person name="Grigoriev I.V."/>
            <person name="Miller A.N."/>
            <person name="O'Donnell K."/>
            <person name="Stajich J.E."/>
            <person name="Bonito G."/>
        </authorList>
    </citation>
    <scope>NUCLEOTIDE SEQUENCE</scope>
    <source>
        <strain evidence="3">NVP1</strain>
    </source>
</reference>
<dbReference type="Proteomes" id="UP000696485">
    <property type="component" value="Unassembled WGS sequence"/>
</dbReference>
<accession>A0A9P5SUB5</accession>
<feature type="compositionally biased region" description="Pro residues" evidence="1">
    <location>
        <begin position="389"/>
        <end position="408"/>
    </location>
</feature>
<evidence type="ECO:0000259" key="2">
    <source>
        <dbReference type="SMART" id="SM00498"/>
    </source>
</evidence>
<dbReference type="SUPFAM" id="SSF101447">
    <property type="entry name" value="Formin homology 2 domain (FH2 domain)"/>
    <property type="match status" value="2"/>
</dbReference>
<gene>
    <name evidence="3" type="ORF">BG006_006767</name>
</gene>